<protein>
    <submittedName>
        <fullName evidence="1">Uncharacterized protein</fullName>
    </submittedName>
</protein>
<reference evidence="1 2" key="1">
    <citation type="journal article" date="2012" name="J. Bacteriol.">
        <title>Complete genome sequence of Nocardia brasiliensis HUJEG-1.</title>
        <authorList>
            <person name="Vera-Cabrera L."/>
            <person name="Ortiz-Lopez R."/>
            <person name="Elizondo-Gonzalez R."/>
            <person name="Perez-Maya A.A."/>
            <person name="Ocampo-Candiani J."/>
        </authorList>
    </citation>
    <scope>NUCLEOTIDE SEQUENCE [LARGE SCALE GENOMIC DNA]</scope>
    <source>
        <strain evidence="2">ATCC 700358</strain>
    </source>
</reference>
<sequence>MSTGHTPVSPHPDQPDVHLVVTLGGVRLHYAACVTCALWFVQEHHQRHLLDQVDVIPGSTAGLRRLPNERLYEP</sequence>
<name>K0EGK5_NOCB7</name>
<evidence type="ECO:0000313" key="2">
    <source>
        <dbReference type="Proteomes" id="UP000006304"/>
    </source>
</evidence>
<dbReference type="EMBL" id="CP003876">
    <property type="protein sequence ID" value="AFT98357.1"/>
    <property type="molecule type" value="Genomic_DNA"/>
</dbReference>
<accession>K0EGK5</accession>
<organism evidence="1 2">
    <name type="scientific">Nocardia brasiliensis (strain ATCC 700358 / HUJEG-1)</name>
    <dbReference type="NCBI Taxonomy" id="1133849"/>
    <lineage>
        <taxon>Bacteria</taxon>
        <taxon>Bacillati</taxon>
        <taxon>Actinomycetota</taxon>
        <taxon>Actinomycetes</taxon>
        <taxon>Mycobacteriales</taxon>
        <taxon>Nocardiaceae</taxon>
        <taxon>Nocardia</taxon>
    </lineage>
</organism>
<evidence type="ECO:0000313" key="1">
    <source>
        <dbReference type="EMBL" id="AFT98357.1"/>
    </source>
</evidence>
<keyword evidence="2" id="KW-1185">Reference proteome</keyword>
<dbReference type="Proteomes" id="UP000006304">
    <property type="component" value="Chromosome"/>
</dbReference>
<dbReference type="STRING" id="1133849.O3I_001975"/>
<dbReference type="KEGG" id="nbr:O3I_001975"/>
<dbReference type="AlphaFoldDB" id="K0EGK5"/>
<gene>
    <name evidence="1" type="ORF">O3I_001975</name>
</gene>
<dbReference type="HOGENOM" id="CLU_2771736_0_0_11"/>
<proteinExistence type="predicted"/>